<proteinExistence type="predicted"/>
<gene>
    <name evidence="1" type="ORF">LCGC14_1822710</name>
</gene>
<dbReference type="AlphaFoldDB" id="A0A0F9H6K6"/>
<protein>
    <submittedName>
        <fullName evidence="1">Uncharacterized protein</fullName>
    </submittedName>
</protein>
<dbReference type="EMBL" id="LAZR01017874">
    <property type="protein sequence ID" value="KKL98611.1"/>
    <property type="molecule type" value="Genomic_DNA"/>
</dbReference>
<reference evidence="1" key="1">
    <citation type="journal article" date="2015" name="Nature">
        <title>Complex archaea that bridge the gap between prokaryotes and eukaryotes.</title>
        <authorList>
            <person name="Spang A."/>
            <person name="Saw J.H."/>
            <person name="Jorgensen S.L."/>
            <person name="Zaremba-Niedzwiedzka K."/>
            <person name="Martijn J."/>
            <person name="Lind A.E."/>
            <person name="van Eijk R."/>
            <person name="Schleper C."/>
            <person name="Guy L."/>
            <person name="Ettema T.J."/>
        </authorList>
    </citation>
    <scope>NUCLEOTIDE SEQUENCE</scope>
</reference>
<name>A0A0F9H6K6_9ZZZZ</name>
<sequence length="155" mass="16321">MKDVIKVHGFSRVRLGHRDKKGKLFIDGDSGWCGPNQVVNLGFQDYLCALLGAVAGSKQISHMALGTGTAPGVADTSLQGETKRLTCGNATVASKTMRSTQNFASGDHPSGTPALRNIGLFNTSSGGTLMCGNTYATSAWQSNQGVSCTYELRFS</sequence>
<evidence type="ECO:0000313" key="1">
    <source>
        <dbReference type="EMBL" id="KKL98611.1"/>
    </source>
</evidence>
<comment type="caution">
    <text evidence="1">The sequence shown here is derived from an EMBL/GenBank/DDBJ whole genome shotgun (WGS) entry which is preliminary data.</text>
</comment>
<accession>A0A0F9H6K6</accession>
<organism evidence="1">
    <name type="scientific">marine sediment metagenome</name>
    <dbReference type="NCBI Taxonomy" id="412755"/>
    <lineage>
        <taxon>unclassified sequences</taxon>
        <taxon>metagenomes</taxon>
        <taxon>ecological metagenomes</taxon>
    </lineage>
</organism>